<dbReference type="EMBL" id="JAGVRK010000001">
    <property type="protein sequence ID" value="MBS2970383.1"/>
    <property type="molecule type" value="Genomic_DNA"/>
</dbReference>
<dbReference type="Proteomes" id="UP000682403">
    <property type="component" value="Unassembled WGS sequence"/>
</dbReference>
<name>A0ABS5LIS8_9BACI</name>
<sequence length="85" mass="9911">MKMCPFCDKDKEKYKYTASGEVVCYDCIEENDFENCIRCHQILDGDICGEGFCEGCWEYVDTPEWMNDNGGEVEFMDSYDPDIED</sequence>
<organism evidence="1 2">
    <name type="scientific">Metabacillus flavus</name>
    <dbReference type="NCBI Taxonomy" id="2823519"/>
    <lineage>
        <taxon>Bacteria</taxon>
        <taxon>Bacillati</taxon>
        <taxon>Bacillota</taxon>
        <taxon>Bacilli</taxon>
        <taxon>Bacillales</taxon>
        <taxon>Bacillaceae</taxon>
        <taxon>Metabacillus</taxon>
    </lineage>
</organism>
<accession>A0ABS5LIS8</accession>
<evidence type="ECO:0000313" key="2">
    <source>
        <dbReference type="Proteomes" id="UP000682403"/>
    </source>
</evidence>
<proteinExistence type="predicted"/>
<comment type="caution">
    <text evidence="1">The sequence shown here is derived from an EMBL/GenBank/DDBJ whole genome shotgun (WGS) entry which is preliminary data.</text>
</comment>
<protein>
    <submittedName>
        <fullName evidence="1">Uncharacterized protein</fullName>
    </submittedName>
</protein>
<dbReference type="RefSeq" id="WP_211560528.1">
    <property type="nucleotide sequence ID" value="NZ_JAGVRK010000001.1"/>
</dbReference>
<gene>
    <name evidence="1" type="ORF">J9317_16675</name>
</gene>
<keyword evidence="2" id="KW-1185">Reference proteome</keyword>
<reference evidence="1 2" key="1">
    <citation type="submission" date="2021-04" db="EMBL/GenBank/DDBJ databases">
        <title>Metabacillus sp. strain KIGAM252 whole genome sequence.</title>
        <authorList>
            <person name="Seo M.-J."/>
            <person name="Cho E.-S."/>
            <person name="Hwang C.Y."/>
            <person name="Yoon D.J."/>
        </authorList>
    </citation>
    <scope>NUCLEOTIDE SEQUENCE [LARGE SCALE GENOMIC DNA]</scope>
    <source>
        <strain evidence="1 2">KIGAM252</strain>
    </source>
</reference>
<evidence type="ECO:0000313" key="1">
    <source>
        <dbReference type="EMBL" id="MBS2970383.1"/>
    </source>
</evidence>